<name>A0A109W7Y7_ACTRD</name>
<comment type="similarity">
    <text evidence="1">Belongs to the thiolase-like superfamily. HMG-CoA synthase family.</text>
</comment>
<dbReference type="NCBIfam" id="TIGR01835">
    <property type="entry name" value="HMG-CoA-S_prok"/>
    <property type="match status" value="1"/>
</dbReference>
<evidence type="ECO:0000256" key="4">
    <source>
        <dbReference type="PIRSR" id="PIRSR611554-2"/>
    </source>
</evidence>
<feature type="domain" description="Hydroxymethylglutaryl-coenzyme A synthase N-terminal" evidence="5">
    <location>
        <begin position="3"/>
        <end position="170"/>
    </location>
</feature>
<dbReference type="Proteomes" id="UP000065220">
    <property type="component" value="Chromosome"/>
</dbReference>
<feature type="binding site" evidence="4">
    <location>
        <position position="150"/>
    </location>
    <ligand>
        <name>(3S)-3-hydroxy-3-methylglutaryl-CoA</name>
        <dbReference type="ChEBI" id="CHEBI:43074"/>
    </ligand>
</feature>
<dbReference type="AlphaFoldDB" id="A0A109W7Y7"/>
<feature type="binding site" evidence="4">
    <location>
        <position position="284"/>
    </location>
    <ligand>
        <name>(3S)-3-hydroxy-3-methylglutaryl-CoA</name>
        <dbReference type="ChEBI" id="CHEBI:43074"/>
    </ligand>
</feature>
<feature type="active site" description="Proton donor/acceptor" evidence="3">
    <location>
        <position position="82"/>
    </location>
</feature>
<evidence type="ECO:0000259" key="5">
    <source>
        <dbReference type="Pfam" id="PF01154"/>
    </source>
</evidence>
<feature type="binding site" evidence="4">
    <location>
        <position position="29"/>
    </location>
    <ligand>
        <name>(3S)-3-hydroxy-3-methylglutaryl-CoA</name>
        <dbReference type="ChEBI" id="CHEBI:43074"/>
    </ligand>
</feature>
<dbReference type="PANTHER" id="PTHR43323">
    <property type="entry name" value="3-HYDROXY-3-METHYLGLUTARYL COENZYME A SYNTHASE"/>
    <property type="match status" value="1"/>
</dbReference>
<dbReference type="InterPro" id="IPR016039">
    <property type="entry name" value="Thiolase-like"/>
</dbReference>
<evidence type="ECO:0000256" key="2">
    <source>
        <dbReference type="ARBA" id="ARBA00022679"/>
    </source>
</evidence>
<dbReference type="InterPro" id="IPR013746">
    <property type="entry name" value="HMG_CoA_synt_C_dom"/>
</dbReference>
<feature type="binding site" evidence="4">
    <location>
        <position position="155"/>
    </location>
    <ligand>
        <name>substrate</name>
    </ligand>
</feature>
<evidence type="ECO:0008006" key="9">
    <source>
        <dbReference type="Google" id="ProtNLM"/>
    </source>
</evidence>
<dbReference type="KEGG" id="ard:AXF14_08795"/>
<dbReference type="GO" id="GO:0004421">
    <property type="term" value="F:hydroxymethylglutaryl-CoA synthase activity"/>
    <property type="evidence" value="ECO:0007669"/>
    <property type="project" value="InterPro"/>
</dbReference>
<dbReference type="OrthoDB" id="9769523at2"/>
<dbReference type="Pfam" id="PF08540">
    <property type="entry name" value="HMG_CoA_synt_C"/>
    <property type="match status" value="2"/>
</dbReference>
<feature type="domain" description="Hydroxymethylglutaryl-coenzyme A synthase C-terminal" evidence="6">
    <location>
        <begin position="187"/>
        <end position="257"/>
    </location>
</feature>
<dbReference type="SUPFAM" id="SSF53901">
    <property type="entry name" value="Thiolase-like"/>
    <property type="match status" value="2"/>
</dbReference>
<organism evidence="7 8">
    <name type="scientific">Actinomyces radicidentis</name>
    <dbReference type="NCBI Taxonomy" id="111015"/>
    <lineage>
        <taxon>Bacteria</taxon>
        <taxon>Bacillati</taxon>
        <taxon>Actinomycetota</taxon>
        <taxon>Actinomycetes</taxon>
        <taxon>Actinomycetales</taxon>
        <taxon>Actinomycetaceae</taxon>
        <taxon>Actinomyces</taxon>
    </lineage>
</organism>
<evidence type="ECO:0000313" key="7">
    <source>
        <dbReference type="EMBL" id="AMD87663.1"/>
    </source>
</evidence>
<gene>
    <name evidence="7" type="ORF">AXF14_08795</name>
</gene>
<dbReference type="Pfam" id="PF01154">
    <property type="entry name" value="HMG_CoA_synt_N"/>
    <property type="match status" value="1"/>
</dbReference>
<dbReference type="PANTHER" id="PTHR43323:SF2">
    <property type="entry name" value="HYDROXYMETHYLGLUTARYL-COA SYNTHASE"/>
    <property type="match status" value="1"/>
</dbReference>
<dbReference type="InterPro" id="IPR013528">
    <property type="entry name" value="HMG_CoA_synth_N"/>
</dbReference>
<feature type="active site" description="Acyl-thioester intermediate" evidence="3">
    <location>
        <position position="118"/>
    </location>
</feature>
<sequence length="398" mass="42108">MPIGIDALEIATPGLYLPMTDLALARDVDPAKFHVGLGQDEMAVAPATVDAVTLGARAAAAVLERTEQADRDALGLIVLGTESGVDASKAMAVMVHGLLAEEYSLPDAVRAFDLREACYGGTAGLLTAVDYVAAHPGRTALVIASDLARYGLRTGGEPTQGAGAVAVLVREDPRLLAIDPATTAVTTDVYDFWRPEGEDVPRVDGKLSNECYMETFTRAWEAHVAATGLDLADYAALCFHLPYTKMGRKALARVLTPEQAAERGLTRIHERYEESIAYSRRIGNCYTASLWLGVASLLDAGSVAAGDRLALFSYGSGAVGELITAAVAEGFEKRRDPAAQRARLDARTALTVEEYEQVLTESLAPAGEGTSGTAFVDDGPYSLTGVDGGIRRYRGPRG</sequence>
<protein>
    <recommendedName>
        <fullName evidence="9">Hydroxymethylglutaryl-CoA synthase</fullName>
    </recommendedName>
</protein>
<dbReference type="RefSeq" id="WP_067942579.1">
    <property type="nucleotide sequence ID" value="NZ_CP014228.1"/>
</dbReference>
<accession>A0A109W7Y7</accession>
<dbReference type="Gene3D" id="3.40.47.10">
    <property type="match status" value="2"/>
</dbReference>
<feature type="binding site" evidence="4">
    <location>
        <position position="249"/>
    </location>
    <ligand>
        <name>(3S)-3-hydroxy-3-methylglutaryl-CoA</name>
        <dbReference type="ChEBI" id="CHEBI:43074"/>
    </ligand>
</feature>
<keyword evidence="8" id="KW-1185">Reference proteome</keyword>
<feature type="active site" description="Proton donor/acceptor" evidence="3">
    <location>
        <position position="240"/>
    </location>
</feature>
<evidence type="ECO:0000256" key="3">
    <source>
        <dbReference type="PIRSR" id="PIRSR611554-1"/>
    </source>
</evidence>
<reference evidence="8" key="1">
    <citation type="submission" date="2016-02" db="EMBL/GenBank/DDBJ databases">
        <authorList>
            <person name="Holder M.E."/>
            <person name="Ajami N.J."/>
            <person name="Petrosino J.F."/>
        </authorList>
    </citation>
    <scope>NUCLEOTIDE SEQUENCE [LARGE SCALE GENOMIC DNA]</scope>
    <source>
        <strain evidence="8">CCUG 36733</strain>
    </source>
</reference>
<evidence type="ECO:0000313" key="8">
    <source>
        <dbReference type="Proteomes" id="UP000065220"/>
    </source>
</evidence>
<evidence type="ECO:0000259" key="6">
    <source>
        <dbReference type="Pfam" id="PF08540"/>
    </source>
</evidence>
<proteinExistence type="inferred from homology"/>
<dbReference type="InterPro" id="IPR011554">
    <property type="entry name" value="HMG_CoA_synthase_prok"/>
</dbReference>
<dbReference type="EMBL" id="CP014228">
    <property type="protein sequence ID" value="AMD87663.1"/>
    <property type="molecule type" value="Genomic_DNA"/>
</dbReference>
<keyword evidence="2" id="KW-0808">Transferase</keyword>
<dbReference type="CDD" id="cd00827">
    <property type="entry name" value="init_cond_enzymes"/>
    <property type="match status" value="1"/>
</dbReference>
<evidence type="ECO:0000256" key="1">
    <source>
        <dbReference type="ARBA" id="ARBA00007061"/>
    </source>
</evidence>
<dbReference type="STRING" id="111015.AXF14_08795"/>
<dbReference type="GO" id="GO:0006084">
    <property type="term" value="P:acetyl-CoA metabolic process"/>
    <property type="evidence" value="ECO:0007669"/>
    <property type="project" value="InterPro"/>
</dbReference>
<feature type="domain" description="Hydroxymethylglutaryl-coenzyme A synthase C-terminal" evidence="6">
    <location>
        <begin position="268"/>
        <end position="360"/>
    </location>
</feature>